<protein>
    <submittedName>
        <fullName evidence="2">Uncharacterized protein</fullName>
    </submittedName>
</protein>
<keyword evidence="3" id="KW-1185">Reference proteome</keyword>
<dbReference type="Proteomes" id="UP001595733">
    <property type="component" value="Unassembled WGS sequence"/>
</dbReference>
<keyword evidence="1" id="KW-0732">Signal</keyword>
<organism evidence="2 3">
    <name type="scientific">Chryseomicrobium palamuruense</name>
    <dbReference type="NCBI Taxonomy" id="682973"/>
    <lineage>
        <taxon>Bacteria</taxon>
        <taxon>Bacillati</taxon>
        <taxon>Bacillota</taxon>
        <taxon>Bacilli</taxon>
        <taxon>Bacillales</taxon>
        <taxon>Caryophanaceae</taxon>
        <taxon>Chryseomicrobium</taxon>
    </lineage>
</organism>
<sequence>MKRCILRLSILSILMLLSACSNEFTTPTTTHSTSNPDAEEVFRLYENPDVIQWEGLVYVAGVEWVEELELTPEDEIGRTTKQTNEADEFTDGAANLLPLGTPLYSAQERGDVLLVESNGEWVAYLALVEG</sequence>
<evidence type="ECO:0000256" key="1">
    <source>
        <dbReference type="SAM" id="SignalP"/>
    </source>
</evidence>
<comment type="caution">
    <text evidence="2">The sequence shown here is derived from an EMBL/GenBank/DDBJ whole genome shotgun (WGS) entry which is preliminary data.</text>
</comment>
<dbReference type="PROSITE" id="PS51257">
    <property type="entry name" value="PROKAR_LIPOPROTEIN"/>
    <property type="match status" value="1"/>
</dbReference>
<reference evidence="3" key="1">
    <citation type="journal article" date="2019" name="Int. J. Syst. Evol. Microbiol.">
        <title>The Global Catalogue of Microorganisms (GCM) 10K type strain sequencing project: providing services to taxonomists for standard genome sequencing and annotation.</title>
        <authorList>
            <consortium name="The Broad Institute Genomics Platform"/>
            <consortium name="The Broad Institute Genome Sequencing Center for Infectious Disease"/>
            <person name="Wu L."/>
            <person name="Ma J."/>
        </authorList>
    </citation>
    <scope>NUCLEOTIDE SEQUENCE [LARGE SCALE GENOMIC DNA]</scope>
    <source>
        <strain evidence="3">CCUG 50353</strain>
    </source>
</reference>
<evidence type="ECO:0000313" key="3">
    <source>
        <dbReference type="Proteomes" id="UP001595733"/>
    </source>
</evidence>
<name>A0ABV8UVG4_9BACL</name>
<proteinExistence type="predicted"/>
<dbReference type="EMBL" id="JBHSEF010000021">
    <property type="protein sequence ID" value="MFC4355044.1"/>
    <property type="molecule type" value="Genomic_DNA"/>
</dbReference>
<gene>
    <name evidence="2" type="ORF">ACFO0S_08300</name>
</gene>
<dbReference type="RefSeq" id="WP_378141355.1">
    <property type="nucleotide sequence ID" value="NZ_JBHSEF010000021.1"/>
</dbReference>
<accession>A0ABV8UVG4</accession>
<feature type="chain" id="PRO_5045298240" evidence="1">
    <location>
        <begin position="24"/>
        <end position="130"/>
    </location>
</feature>
<feature type="signal peptide" evidence="1">
    <location>
        <begin position="1"/>
        <end position="23"/>
    </location>
</feature>
<evidence type="ECO:0000313" key="2">
    <source>
        <dbReference type="EMBL" id="MFC4355044.1"/>
    </source>
</evidence>